<keyword evidence="4" id="KW-1185">Reference proteome</keyword>
<reference evidence="3 4" key="1">
    <citation type="journal article" date="2024" name="BMC Genomics">
        <title>Genome assembly of redclaw crayfish (Cherax quadricarinatus) provides insights into its immune adaptation and hypoxia tolerance.</title>
        <authorList>
            <person name="Liu Z."/>
            <person name="Zheng J."/>
            <person name="Li H."/>
            <person name="Fang K."/>
            <person name="Wang S."/>
            <person name="He J."/>
            <person name="Zhou D."/>
            <person name="Weng S."/>
            <person name="Chi M."/>
            <person name="Gu Z."/>
            <person name="He J."/>
            <person name="Li F."/>
            <person name="Wang M."/>
        </authorList>
    </citation>
    <scope>NUCLEOTIDE SEQUENCE [LARGE SCALE GENOMIC DNA]</scope>
    <source>
        <strain evidence="3">ZL_2023a</strain>
    </source>
</reference>
<proteinExistence type="predicted"/>
<evidence type="ECO:0000313" key="4">
    <source>
        <dbReference type="Proteomes" id="UP001445076"/>
    </source>
</evidence>
<protein>
    <recommendedName>
        <fullName evidence="2">O-acyltransferase WSD1 C-terminal domain-containing protein</fullName>
    </recommendedName>
</protein>
<dbReference type="PANTHER" id="PTHR31650:SF1">
    <property type="entry name" value="WAX ESTER SYNTHASE_DIACYLGLYCEROL ACYLTRANSFERASE 4-RELATED"/>
    <property type="match status" value="1"/>
</dbReference>
<evidence type="ECO:0000256" key="1">
    <source>
        <dbReference type="SAM" id="MobiDB-lite"/>
    </source>
</evidence>
<organism evidence="3 4">
    <name type="scientific">Cherax quadricarinatus</name>
    <name type="common">Australian red claw crayfish</name>
    <dbReference type="NCBI Taxonomy" id="27406"/>
    <lineage>
        <taxon>Eukaryota</taxon>
        <taxon>Metazoa</taxon>
        <taxon>Ecdysozoa</taxon>
        <taxon>Arthropoda</taxon>
        <taxon>Crustacea</taxon>
        <taxon>Multicrustacea</taxon>
        <taxon>Malacostraca</taxon>
        <taxon>Eumalacostraca</taxon>
        <taxon>Eucarida</taxon>
        <taxon>Decapoda</taxon>
        <taxon>Pleocyemata</taxon>
        <taxon>Astacidea</taxon>
        <taxon>Parastacoidea</taxon>
        <taxon>Parastacidae</taxon>
        <taxon>Cherax</taxon>
    </lineage>
</organism>
<dbReference type="PANTHER" id="PTHR31650">
    <property type="entry name" value="O-ACYLTRANSFERASE (WSD1-LIKE) FAMILY PROTEIN"/>
    <property type="match status" value="1"/>
</dbReference>
<evidence type="ECO:0000313" key="3">
    <source>
        <dbReference type="EMBL" id="KAK8737929.1"/>
    </source>
</evidence>
<dbReference type="AlphaFoldDB" id="A0AAW0XDZ7"/>
<accession>A0AAW0XDZ7</accession>
<dbReference type="InterPro" id="IPR009721">
    <property type="entry name" value="O-acyltransferase_WSD1_C"/>
</dbReference>
<feature type="region of interest" description="Disordered" evidence="1">
    <location>
        <begin position="186"/>
        <end position="212"/>
    </location>
</feature>
<dbReference type="Proteomes" id="UP001445076">
    <property type="component" value="Unassembled WGS sequence"/>
</dbReference>
<dbReference type="Pfam" id="PF06974">
    <property type="entry name" value="WS_DGAT_C"/>
    <property type="match status" value="1"/>
</dbReference>
<name>A0AAW0XDZ7_CHEQU</name>
<evidence type="ECO:0000259" key="2">
    <source>
        <dbReference type="Pfam" id="PF06974"/>
    </source>
</evidence>
<feature type="non-terminal residue" evidence="3">
    <location>
        <position position="1"/>
    </location>
</feature>
<feature type="domain" description="O-acyltransferase WSD1 C-terminal" evidence="2">
    <location>
        <begin position="33"/>
        <end position="163"/>
    </location>
</feature>
<dbReference type="InterPro" id="IPR045034">
    <property type="entry name" value="O-acyltransferase_WSD1-like"/>
</dbReference>
<dbReference type="GO" id="GO:0008374">
    <property type="term" value="F:O-acyltransferase activity"/>
    <property type="evidence" value="ECO:0007669"/>
    <property type="project" value="InterPro"/>
</dbReference>
<sequence>YRYFKDEGVEVPVKVMTAIPVDVTAPGRPAFLSNRISLCTVALPTYKMTKMSRLTTVHQRLSELKNSPDVMVNYLALSLIASLLPAPLARRALCTHGVTLVASNVPGPPEQIRLFGEPVDDMMFWSPNKSRTGLGVSILSYRGSIRLGLNVDSALISSRSLASQLLEHSVSEVIAILDLLMNPESTPEVTNSELHHESESYHSSSEMSEVVVTHSTDEYDDDRTGFGSLSYTDMHDSTDTRMIDDSITTFSSLENQLLLGGKESRSSLSRSLRSYTVVEKTFGHSDISLKMMDDSHFQDR</sequence>
<gene>
    <name evidence="3" type="ORF">OTU49_004308</name>
</gene>
<dbReference type="GO" id="GO:0005886">
    <property type="term" value="C:plasma membrane"/>
    <property type="evidence" value="ECO:0007669"/>
    <property type="project" value="TreeGrafter"/>
</dbReference>
<feature type="compositionally biased region" description="Low complexity" evidence="1">
    <location>
        <begin position="201"/>
        <end position="212"/>
    </location>
</feature>
<dbReference type="EMBL" id="JARKIK010000041">
    <property type="protein sequence ID" value="KAK8737929.1"/>
    <property type="molecule type" value="Genomic_DNA"/>
</dbReference>
<dbReference type="GO" id="GO:0019432">
    <property type="term" value="P:triglyceride biosynthetic process"/>
    <property type="evidence" value="ECO:0007669"/>
    <property type="project" value="TreeGrafter"/>
</dbReference>
<comment type="caution">
    <text evidence="3">The sequence shown here is derived from an EMBL/GenBank/DDBJ whole genome shotgun (WGS) entry which is preliminary data.</text>
</comment>